<feature type="domain" description="EGF-like" evidence="11">
    <location>
        <begin position="146"/>
        <end position="186"/>
    </location>
</feature>
<name>A0AAD9V767_ACRCE</name>
<dbReference type="Pfam" id="PF14670">
    <property type="entry name" value="FXa_inhibition"/>
    <property type="match status" value="1"/>
</dbReference>
<dbReference type="InterPro" id="IPR000742">
    <property type="entry name" value="EGF"/>
</dbReference>
<dbReference type="AlphaFoldDB" id="A0AAD9V767"/>
<sequence length="404" mass="44712">MTTAAVITDVLTRMEVIPVHAAAASSSLEMKRPAEILMNASWTLHVAIKNAPIQKEAIIAHVSVDTRSSAIALVRILTNVNQIMEAVSKSASTTVEAMRKKFIALKTQTIEEEEKQFPVISRSGTGRCSCNSGFLFDPDDPTRCVDINECLTDNGGCHHNCSNTPGSYQCTCHPTFRLQMDGKTCGHCPTCNDFESLLQTVEILKKKGNAVRCERISGCQVPTSPTPTPAAMRHSIPYIRKARTTYNDDEDEEEVTSGTQDNEKERRVFALWLKVIMKNGSETLAFGVPKEYILVCKVALELEGCNLPRRYRLVWKCARCQRNRVCQGRILIETWQICNLAVTGGVQETRTMLVVCLGTAQIVADNGRCLELFLHCCMDQPSGFSSAVCSGDRNNLLNDIPYLV</sequence>
<keyword evidence="6" id="KW-0677">Repeat</keyword>
<dbReference type="SUPFAM" id="SSF57196">
    <property type="entry name" value="EGF/Laminin"/>
    <property type="match status" value="1"/>
</dbReference>
<evidence type="ECO:0000256" key="1">
    <source>
        <dbReference type="ARBA" id="ARBA00004479"/>
    </source>
</evidence>
<comment type="caution">
    <text evidence="10">Lacks conserved residue(s) required for the propagation of feature annotation.</text>
</comment>
<evidence type="ECO:0000259" key="11">
    <source>
        <dbReference type="PROSITE" id="PS50026"/>
    </source>
</evidence>
<dbReference type="InterPro" id="IPR018097">
    <property type="entry name" value="EGF_Ca-bd_CS"/>
</dbReference>
<evidence type="ECO:0000256" key="8">
    <source>
        <dbReference type="ARBA" id="ARBA00023136"/>
    </source>
</evidence>
<dbReference type="SMART" id="SM00179">
    <property type="entry name" value="EGF_CA"/>
    <property type="match status" value="1"/>
</dbReference>
<keyword evidence="13" id="KW-1185">Reference proteome</keyword>
<dbReference type="GO" id="GO:0005509">
    <property type="term" value="F:calcium ion binding"/>
    <property type="evidence" value="ECO:0007669"/>
    <property type="project" value="InterPro"/>
</dbReference>
<protein>
    <submittedName>
        <fullName evidence="12">Fibulin-1</fullName>
    </submittedName>
</protein>
<evidence type="ECO:0000256" key="7">
    <source>
        <dbReference type="ARBA" id="ARBA00022989"/>
    </source>
</evidence>
<evidence type="ECO:0000256" key="2">
    <source>
        <dbReference type="ARBA" id="ARBA00022536"/>
    </source>
</evidence>
<dbReference type="PROSITE" id="PS01187">
    <property type="entry name" value="EGF_CA"/>
    <property type="match status" value="1"/>
</dbReference>
<proteinExistence type="predicted"/>
<organism evidence="12 13">
    <name type="scientific">Acropora cervicornis</name>
    <name type="common">Staghorn coral</name>
    <dbReference type="NCBI Taxonomy" id="6130"/>
    <lineage>
        <taxon>Eukaryota</taxon>
        <taxon>Metazoa</taxon>
        <taxon>Cnidaria</taxon>
        <taxon>Anthozoa</taxon>
        <taxon>Hexacorallia</taxon>
        <taxon>Scleractinia</taxon>
        <taxon>Astrocoeniina</taxon>
        <taxon>Acroporidae</taxon>
        <taxon>Acropora</taxon>
    </lineage>
</organism>
<keyword evidence="2 10" id="KW-0245">EGF-like domain</keyword>
<dbReference type="PROSITE" id="PS50026">
    <property type="entry name" value="EGF_3"/>
    <property type="match status" value="1"/>
</dbReference>
<gene>
    <name evidence="12" type="ORF">P5673_013261</name>
</gene>
<evidence type="ECO:0000313" key="12">
    <source>
        <dbReference type="EMBL" id="KAK2563537.1"/>
    </source>
</evidence>
<comment type="caution">
    <text evidence="12">The sequence shown here is derived from an EMBL/GenBank/DDBJ whole genome shotgun (WGS) entry which is preliminary data.</text>
</comment>
<reference evidence="12" key="1">
    <citation type="journal article" date="2023" name="G3 (Bethesda)">
        <title>Whole genome assembly and annotation of the endangered Caribbean coral Acropora cervicornis.</title>
        <authorList>
            <person name="Selwyn J.D."/>
            <person name="Vollmer S.V."/>
        </authorList>
    </citation>
    <scope>NUCLEOTIDE SEQUENCE</scope>
    <source>
        <strain evidence="12">K2</strain>
    </source>
</reference>
<keyword evidence="3" id="KW-0812">Transmembrane</keyword>
<dbReference type="Pfam" id="PF12662">
    <property type="entry name" value="cEGF"/>
    <property type="match status" value="1"/>
</dbReference>
<reference evidence="12" key="2">
    <citation type="journal article" date="2023" name="Science">
        <title>Genomic signatures of disease resistance in endangered staghorn corals.</title>
        <authorList>
            <person name="Vollmer S.V."/>
            <person name="Selwyn J.D."/>
            <person name="Despard B.A."/>
            <person name="Roesel C.L."/>
        </authorList>
    </citation>
    <scope>NUCLEOTIDE SEQUENCE</scope>
    <source>
        <strain evidence="12">K2</strain>
    </source>
</reference>
<keyword evidence="5" id="KW-0430">Lectin</keyword>
<evidence type="ECO:0000313" key="13">
    <source>
        <dbReference type="Proteomes" id="UP001249851"/>
    </source>
</evidence>
<dbReference type="GO" id="GO:0030246">
    <property type="term" value="F:carbohydrate binding"/>
    <property type="evidence" value="ECO:0007669"/>
    <property type="project" value="UniProtKB-KW"/>
</dbReference>
<keyword evidence="4" id="KW-0732">Signal</keyword>
<dbReference type="InterPro" id="IPR000152">
    <property type="entry name" value="EGF-type_Asp/Asn_hydroxyl_site"/>
</dbReference>
<dbReference type="PROSITE" id="PS00010">
    <property type="entry name" value="ASX_HYDROXYL"/>
    <property type="match status" value="1"/>
</dbReference>
<evidence type="ECO:0000256" key="9">
    <source>
        <dbReference type="ARBA" id="ARBA00023157"/>
    </source>
</evidence>
<keyword evidence="8" id="KW-0472">Membrane</keyword>
<comment type="subcellular location">
    <subcellularLocation>
        <location evidence="1">Membrane</location>
        <topology evidence="1">Single-pass type I membrane protein</topology>
    </subcellularLocation>
</comment>
<dbReference type="FunFam" id="2.10.25.10:FF:000010">
    <property type="entry name" value="Pro-epidermal growth factor"/>
    <property type="match status" value="1"/>
</dbReference>
<dbReference type="EMBL" id="JARQWQ010000025">
    <property type="protein sequence ID" value="KAK2563537.1"/>
    <property type="molecule type" value="Genomic_DNA"/>
</dbReference>
<dbReference type="InterPro" id="IPR001881">
    <property type="entry name" value="EGF-like_Ca-bd_dom"/>
</dbReference>
<evidence type="ECO:0000256" key="5">
    <source>
        <dbReference type="ARBA" id="ARBA00022734"/>
    </source>
</evidence>
<evidence type="ECO:0000256" key="3">
    <source>
        <dbReference type="ARBA" id="ARBA00022692"/>
    </source>
</evidence>
<dbReference type="CDD" id="cd00054">
    <property type="entry name" value="EGF_CA"/>
    <property type="match status" value="1"/>
</dbReference>
<dbReference type="InterPro" id="IPR051505">
    <property type="entry name" value="C-type_lectin_domain"/>
</dbReference>
<dbReference type="PANTHER" id="PTHR14789">
    <property type="entry name" value="CHONDROLECTIN VARIANT CHODLFDELTAE"/>
    <property type="match status" value="1"/>
</dbReference>
<evidence type="ECO:0000256" key="4">
    <source>
        <dbReference type="ARBA" id="ARBA00022729"/>
    </source>
</evidence>
<evidence type="ECO:0000256" key="10">
    <source>
        <dbReference type="PROSITE-ProRule" id="PRU00076"/>
    </source>
</evidence>
<keyword evidence="9" id="KW-1015">Disulfide bond</keyword>
<dbReference type="GO" id="GO:0016020">
    <property type="term" value="C:membrane"/>
    <property type="evidence" value="ECO:0007669"/>
    <property type="project" value="UniProtKB-SubCell"/>
</dbReference>
<keyword evidence="7" id="KW-1133">Transmembrane helix</keyword>
<dbReference type="InterPro" id="IPR026823">
    <property type="entry name" value="cEGF"/>
</dbReference>
<evidence type="ECO:0000256" key="6">
    <source>
        <dbReference type="ARBA" id="ARBA00022737"/>
    </source>
</evidence>
<accession>A0AAD9V767</accession>
<dbReference type="Gene3D" id="2.10.25.10">
    <property type="entry name" value="Laminin"/>
    <property type="match status" value="1"/>
</dbReference>
<dbReference type="Proteomes" id="UP001249851">
    <property type="component" value="Unassembled WGS sequence"/>
</dbReference>